<dbReference type="PRINTS" id="PR00705">
    <property type="entry name" value="PAPAIN"/>
</dbReference>
<dbReference type="RefSeq" id="XP_018009839.1">
    <property type="nucleotide sequence ID" value="XM_018154350.2"/>
</dbReference>
<evidence type="ECO:0000256" key="6">
    <source>
        <dbReference type="ARBA" id="ARBA00023157"/>
    </source>
</evidence>
<evidence type="ECO:0000313" key="11">
    <source>
        <dbReference type="RefSeq" id="XP_018009839.1"/>
    </source>
</evidence>
<evidence type="ECO:0000259" key="9">
    <source>
        <dbReference type="SMART" id="SM00848"/>
    </source>
</evidence>
<dbReference type="Pfam" id="PF00112">
    <property type="entry name" value="Peptidase_C1"/>
    <property type="match status" value="1"/>
</dbReference>
<name>A0A8B7N964_HYAAZ</name>
<dbReference type="SMART" id="SM00848">
    <property type="entry name" value="Inhibitor_I29"/>
    <property type="match status" value="1"/>
</dbReference>
<dbReference type="GO" id="GO:0006508">
    <property type="term" value="P:proteolysis"/>
    <property type="evidence" value="ECO:0007669"/>
    <property type="project" value="UniProtKB-KW"/>
</dbReference>
<protein>
    <submittedName>
        <fullName evidence="11">Procathepsin L isoform X1</fullName>
    </submittedName>
</protein>
<dbReference type="InterPro" id="IPR025660">
    <property type="entry name" value="Pept_his_AS"/>
</dbReference>
<dbReference type="PROSITE" id="PS00640">
    <property type="entry name" value="THIOL_PROTEASE_ASN"/>
    <property type="match status" value="1"/>
</dbReference>
<evidence type="ECO:0000256" key="2">
    <source>
        <dbReference type="ARBA" id="ARBA00022670"/>
    </source>
</evidence>
<organism evidence="10 11">
    <name type="scientific">Hyalella azteca</name>
    <name type="common">Amphipod</name>
    <dbReference type="NCBI Taxonomy" id="294128"/>
    <lineage>
        <taxon>Eukaryota</taxon>
        <taxon>Metazoa</taxon>
        <taxon>Ecdysozoa</taxon>
        <taxon>Arthropoda</taxon>
        <taxon>Crustacea</taxon>
        <taxon>Multicrustacea</taxon>
        <taxon>Malacostraca</taxon>
        <taxon>Eumalacostraca</taxon>
        <taxon>Peracarida</taxon>
        <taxon>Amphipoda</taxon>
        <taxon>Senticaudata</taxon>
        <taxon>Talitrida</taxon>
        <taxon>Talitroidea</taxon>
        <taxon>Hyalellidae</taxon>
        <taxon>Hyalella</taxon>
    </lineage>
</organism>
<dbReference type="InterPro" id="IPR013128">
    <property type="entry name" value="Peptidase_C1A"/>
</dbReference>
<feature type="chain" id="PRO_5034197509" evidence="7">
    <location>
        <begin position="17"/>
        <end position="333"/>
    </location>
</feature>
<comment type="similarity">
    <text evidence="1">Belongs to the peptidase C1 family.</text>
</comment>
<dbReference type="CDD" id="cd02248">
    <property type="entry name" value="Peptidase_C1A"/>
    <property type="match status" value="1"/>
</dbReference>
<keyword evidence="2" id="KW-0645">Protease</keyword>
<dbReference type="FunFam" id="3.90.70.10:FF:000006">
    <property type="entry name" value="Cathepsin S"/>
    <property type="match status" value="1"/>
</dbReference>
<dbReference type="InterPro" id="IPR025661">
    <property type="entry name" value="Pept_asp_AS"/>
</dbReference>
<feature type="domain" description="Cathepsin propeptide inhibitor" evidence="9">
    <location>
        <begin position="27"/>
        <end position="86"/>
    </location>
</feature>
<dbReference type="AlphaFoldDB" id="A0A8B7N964"/>
<dbReference type="Pfam" id="PF08246">
    <property type="entry name" value="Inhibitor_I29"/>
    <property type="match status" value="1"/>
</dbReference>
<dbReference type="SUPFAM" id="SSF54001">
    <property type="entry name" value="Cysteine proteinases"/>
    <property type="match status" value="1"/>
</dbReference>
<gene>
    <name evidence="11" type="primary">LOC108667334</name>
</gene>
<keyword evidence="3" id="KW-0378">Hydrolase</keyword>
<feature type="domain" description="Peptidase C1A papain C-terminal" evidence="8">
    <location>
        <begin position="116"/>
        <end position="332"/>
    </location>
</feature>
<evidence type="ECO:0000256" key="3">
    <source>
        <dbReference type="ARBA" id="ARBA00022801"/>
    </source>
</evidence>
<dbReference type="OrthoDB" id="10263972at2759"/>
<evidence type="ECO:0000256" key="5">
    <source>
        <dbReference type="ARBA" id="ARBA00023145"/>
    </source>
</evidence>
<dbReference type="InterPro" id="IPR039417">
    <property type="entry name" value="Peptidase_C1A_papain-like"/>
</dbReference>
<evidence type="ECO:0000256" key="1">
    <source>
        <dbReference type="ARBA" id="ARBA00008455"/>
    </source>
</evidence>
<dbReference type="Gene3D" id="3.90.70.10">
    <property type="entry name" value="Cysteine proteinases"/>
    <property type="match status" value="1"/>
</dbReference>
<feature type="signal peptide" evidence="7">
    <location>
        <begin position="1"/>
        <end position="16"/>
    </location>
</feature>
<dbReference type="InterPro" id="IPR013201">
    <property type="entry name" value="Prot_inhib_I29"/>
</dbReference>
<keyword evidence="4" id="KW-0788">Thiol protease</keyword>
<proteinExistence type="inferred from homology"/>
<keyword evidence="6" id="KW-1015">Disulfide bond</keyword>
<dbReference type="PANTHER" id="PTHR12411">
    <property type="entry name" value="CYSTEINE PROTEASE FAMILY C1-RELATED"/>
    <property type="match status" value="1"/>
</dbReference>
<evidence type="ECO:0000313" key="10">
    <source>
        <dbReference type="Proteomes" id="UP000694843"/>
    </source>
</evidence>
<keyword evidence="7" id="KW-0732">Signal</keyword>
<dbReference type="GeneID" id="108667334"/>
<evidence type="ECO:0000256" key="4">
    <source>
        <dbReference type="ARBA" id="ARBA00022807"/>
    </source>
</evidence>
<accession>A0A8B7N964</accession>
<keyword evidence="5" id="KW-0865">Zymogen</keyword>
<keyword evidence="10" id="KW-1185">Reference proteome</keyword>
<dbReference type="PROSITE" id="PS00139">
    <property type="entry name" value="THIOL_PROTEASE_CYS"/>
    <property type="match status" value="1"/>
</dbReference>
<evidence type="ECO:0000256" key="7">
    <source>
        <dbReference type="SAM" id="SignalP"/>
    </source>
</evidence>
<dbReference type="SMART" id="SM00645">
    <property type="entry name" value="Pept_C1"/>
    <property type="match status" value="1"/>
</dbReference>
<dbReference type="PROSITE" id="PS00639">
    <property type="entry name" value="THIOL_PROTEASE_HIS"/>
    <property type="match status" value="1"/>
</dbReference>
<sequence>MHLVVLLLGLASAASAASFYGVVLEEWESFKLAYNKEYDHVEDAFRLKVFAENKQKIARHNQLYNKGERTYDLKMNRFGDMLHNEFVHTMNGYRGNGMNRTYEASHFVAPDSDVKLPETVDWRTKGAVTPVKDQGDCGSCWAFSATGSLEGQHFRKTGQLVSLSEQNLVDCSGAYGNKGCNGGLMDYAFQYIKDNGGIDTEEAYPYTAADGDTCEFKKKNIGADDTGFVDIESGSEDALKAAVATLGPVSIAIDASNNDFHFYKSGIYNDQLCSSKRLDHGVLLVGYGTENGQDFWLVKNSWGKSWGDEGYIKIARNAGNMCGVATAASYPLV</sequence>
<dbReference type="InterPro" id="IPR038765">
    <property type="entry name" value="Papain-like_cys_pep_sf"/>
</dbReference>
<dbReference type="InterPro" id="IPR000668">
    <property type="entry name" value="Peptidase_C1A_C"/>
</dbReference>
<reference evidence="11" key="1">
    <citation type="submission" date="2025-08" db="UniProtKB">
        <authorList>
            <consortium name="RefSeq"/>
        </authorList>
    </citation>
    <scope>IDENTIFICATION</scope>
    <source>
        <tissue evidence="11">Whole organism</tissue>
    </source>
</reference>
<evidence type="ECO:0000259" key="8">
    <source>
        <dbReference type="SMART" id="SM00645"/>
    </source>
</evidence>
<dbReference type="GO" id="GO:0008234">
    <property type="term" value="F:cysteine-type peptidase activity"/>
    <property type="evidence" value="ECO:0007669"/>
    <property type="project" value="UniProtKB-KW"/>
</dbReference>
<dbReference type="OMA" id="GCLGAFN"/>
<dbReference type="InterPro" id="IPR000169">
    <property type="entry name" value="Pept_cys_AS"/>
</dbReference>
<dbReference type="Proteomes" id="UP000694843">
    <property type="component" value="Unplaced"/>
</dbReference>